<reference evidence="2 3" key="1">
    <citation type="journal article" date="2024" name="J Genomics">
        <title>Draft genome sequencing and assembly of Favolaschia claudopus CIRM-BRFM 2984 isolated from oak limbs.</title>
        <authorList>
            <person name="Navarro D."/>
            <person name="Drula E."/>
            <person name="Chaduli D."/>
            <person name="Cazenave R."/>
            <person name="Ahrendt S."/>
            <person name="Wang J."/>
            <person name="Lipzen A."/>
            <person name="Daum C."/>
            <person name="Barry K."/>
            <person name="Grigoriev I.V."/>
            <person name="Favel A."/>
            <person name="Rosso M.N."/>
            <person name="Martin F."/>
        </authorList>
    </citation>
    <scope>NUCLEOTIDE SEQUENCE [LARGE SCALE GENOMIC DNA]</scope>
    <source>
        <strain evidence="2 3">CIRM-BRFM 2984</strain>
    </source>
</reference>
<protein>
    <recommendedName>
        <fullName evidence="4">Ubiquitin 3 binding protein But2 C-terminal domain-containing protein</fullName>
    </recommendedName>
</protein>
<keyword evidence="1" id="KW-1133">Transmembrane helix</keyword>
<dbReference type="Proteomes" id="UP001362999">
    <property type="component" value="Unassembled WGS sequence"/>
</dbReference>
<organism evidence="2 3">
    <name type="scientific">Favolaschia claudopus</name>
    <dbReference type="NCBI Taxonomy" id="2862362"/>
    <lineage>
        <taxon>Eukaryota</taxon>
        <taxon>Fungi</taxon>
        <taxon>Dikarya</taxon>
        <taxon>Basidiomycota</taxon>
        <taxon>Agaricomycotina</taxon>
        <taxon>Agaricomycetes</taxon>
        <taxon>Agaricomycetidae</taxon>
        <taxon>Agaricales</taxon>
        <taxon>Marasmiineae</taxon>
        <taxon>Mycenaceae</taxon>
        <taxon>Favolaschia</taxon>
    </lineage>
</organism>
<proteinExistence type="predicted"/>
<keyword evidence="1" id="KW-0812">Transmembrane</keyword>
<evidence type="ECO:0000256" key="1">
    <source>
        <dbReference type="SAM" id="Phobius"/>
    </source>
</evidence>
<evidence type="ECO:0000313" key="3">
    <source>
        <dbReference type="Proteomes" id="UP001362999"/>
    </source>
</evidence>
<evidence type="ECO:0000313" key="2">
    <source>
        <dbReference type="EMBL" id="KAK7001630.1"/>
    </source>
</evidence>
<feature type="transmembrane region" description="Helical" evidence="1">
    <location>
        <begin position="42"/>
        <end position="60"/>
    </location>
</feature>
<dbReference type="EMBL" id="JAWWNJ010000082">
    <property type="protein sequence ID" value="KAK7001630.1"/>
    <property type="molecule type" value="Genomic_DNA"/>
</dbReference>
<gene>
    <name evidence="2" type="ORF">R3P38DRAFT_2730461</name>
</gene>
<accession>A0AAW0A6U1</accession>
<keyword evidence="3" id="KW-1185">Reference proteome</keyword>
<keyword evidence="1" id="KW-0472">Membrane</keyword>
<dbReference type="AlphaFoldDB" id="A0AAW0A6U1"/>
<comment type="caution">
    <text evidence="2">The sequence shown here is derived from an EMBL/GenBank/DDBJ whole genome shotgun (WGS) entry which is preliminary data.</text>
</comment>
<sequence length="290" mass="31992">MFFNKRVIKYQQLASDSDDGAQSQLGDVGPASRISPYLSTGALLLCLLCTVVNVVLFQLAPPATGRYSFPSSTTFLTSRGVSRKDLDNLRRPSQFVGFENLRRVGPPAAKSFVNFPLLLAQVDSSMPKQKSAPYTGVRTDIGTIYPELGRVVASKSVSTVVQFRALDYGMELCELRIALSANASVSAGNRPLVLPLSHVEIFSLDYGKPLHADSISYSSRPPRGDKIADIVLDYGSVWTHRFECQMDHLYTFEVACPLQSQDPKPCELAWEQDKEHDSVPAFTMVQYSTI</sequence>
<evidence type="ECO:0008006" key="4">
    <source>
        <dbReference type="Google" id="ProtNLM"/>
    </source>
</evidence>
<name>A0AAW0A6U1_9AGAR</name>